<sequence>MLDSKGLNSYFVLQAYHIIKEGNTPQAQAQRGFHLPQGRCVLCIETLTLLRVEVDALVKGVFRA</sequence>
<proteinExistence type="predicted"/>
<evidence type="ECO:0000313" key="2">
    <source>
        <dbReference type="Proteomes" id="UP000218731"/>
    </source>
</evidence>
<protein>
    <submittedName>
        <fullName evidence="1">Uncharacterized protein</fullName>
    </submittedName>
</protein>
<gene>
    <name evidence="1" type="ORF">KF715C_pA3540</name>
</gene>
<dbReference type="EMBL" id="AP015030">
    <property type="protein sequence ID" value="BAW26859.1"/>
    <property type="molecule type" value="Genomic_DNA"/>
</dbReference>
<reference evidence="1 2" key="1">
    <citation type="submission" date="2015-11" db="EMBL/GenBank/DDBJ databases">
        <title>Complete genome sequencing of a biphenyl-degrading bacterium, Pseudomonas putida KF715 (=NBRC110667).</title>
        <authorList>
            <person name="Suenaga H."/>
            <person name="Fujihara N."/>
            <person name="Watanabe T."/>
            <person name="Hirose J."/>
            <person name="Kimura N."/>
            <person name="Yamazoe A."/>
            <person name="Hosoyama A."/>
            <person name="Shimodaira J."/>
            <person name="Furukawa K."/>
        </authorList>
    </citation>
    <scope>NUCLEOTIDE SEQUENCE [LARGE SCALE GENOMIC DNA]</scope>
    <source>
        <strain evidence="1 2">KF715</strain>
        <plasmid evidence="2">Plasmid pkf715a dna</plasmid>
    </source>
</reference>
<evidence type="ECO:0000313" key="1">
    <source>
        <dbReference type="EMBL" id="BAW26859.1"/>
    </source>
</evidence>
<name>A0A1L7NN14_PSEPU</name>
<dbReference type="AlphaFoldDB" id="A0A1L7NN14"/>
<accession>A0A1L7NN14</accession>
<organism evidence="1 2">
    <name type="scientific">Pseudomonas putida</name>
    <name type="common">Arthrobacter siderocapsulatus</name>
    <dbReference type="NCBI Taxonomy" id="303"/>
    <lineage>
        <taxon>Bacteria</taxon>
        <taxon>Pseudomonadati</taxon>
        <taxon>Pseudomonadota</taxon>
        <taxon>Gammaproteobacteria</taxon>
        <taxon>Pseudomonadales</taxon>
        <taxon>Pseudomonadaceae</taxon>
        <taxon>Pseudomonas</taxon>
    </lineage>
</organism>
<geneLocation type="plasmid" evidence="2">
    <name>pkf715a dna</name>
</geneLocation>
<keyword evidence="1" id="KW-0614">Plasmid</keyword>
<dbReference type="Proteomes" id="UP000218731">
    <property type="component" value="Plasmid pKF715A"/>
</dbReference>